<sequence length="84" mass="10139">MVKDTKIFVRRWEDEDGEEEEEGEEGEDGSCNGEEMIKSFVVQLQAIRCTFWRQEERMKDLKRKIDGFFWREGKEGMNVDRERT</sequence>
<gene>
    <name evidence="1" type="ORF">MRB53_017157</name>
</gene>
<organism evidence="1 2">
    <name type="scientific">Persea americana</name>
    <name type="common">Avocado</name>
    <dbReference type="NCBI Taxonomy" id="3435"/>
    <lineage>
        <taxon>Eukaryota</taxon>
        <taxon>Viridiplantae</taxon>
        <taxon>Streptophyta</taxon>
        <taxon>Embryophyta</taxon>
        <taxon>Tracheophyta</taxon>
        <taxon>Spermatophyta</taxon>
        <taxon>Magnoliopsida</taxon>
        <taxon>Magnoliidae</taxon>
        <taxon>Laurales</taxon>
        <taxon>Lauraceae</taxon>
        <taxon>Persea</taxon>
    </lineage>
</organism>
<dbReference type="EMBL" id="CM056813">
    <property type="protein sequence ID" value="KAJ8640463.1"/>
    <property type="molecule type" value="Genomic_DNA"/>
</dbReference>
<keyword evidence="2" id="KW-1185">Reference proteome</keyword>
<comment type="caution">
    <text evidence="1">The sequence shown here is derived from an EMBL/GenBank/DDBJ whole genome shotgun (WGS) entry which is preliminary data.</text>
</comment>
<evidence type="ECO:0000313" key="2">
    <source>
        <dbReference type="Proteomes" id="UP001234297"/>
    </source>
</evidence>
<protein>
    <submittedName>
        <fullName evidence="1">Uncharacterized protein</fullName>
    </submittedName>
</protein>
<proteinExistence type="predicted"/>
<evidence type="ECO:0000313" key="1">
    <source>
        <dbReference type="EMBL" id="KAJ8640463.1"/>
    </source>
</evidence>
<dbReference type="Proteomes" id="UP001234297">
    <property type="component" value="Chromosome 5"/>
</dbReference>
<reference evidence="1 2" key="1">
    <citation type="journal article" date="2022" name="Hortic Res">
        <title>A haplotype resolved chromosomal level avocado genome allows analysis of novel avocado genes.</title>
        <authorList>
            <person name="Nath O."/>
            <person name="Fletcher S.J."/>
            <person name="Hayward A."/>
            <person name="Shaw L.M."/>
            <person name="Masouleh A.K."/>
            <person name="Furtado A."/>
            <person name="Henry R.J."/>
            <person name="Mitter N."/>
        </authorList>
    </citation>
    <scope>NUCLEOTIDE SEQUENCE [LARGE SCALE GENOMIC DNA]</scope>
    <source>
        <strain evidence="2">cv. Hass</strain>
    </source>
</reference>
<accession>A0ACC2M490</accession>
<name>A0ACC2M490_PERAE</name>